<evidence type="ECO:0000256" key="12">
    <source>
        <dbReference type="SAM" id="Coils"/>
    </source>
</evidence>
<dbReference type="InterPro" id="IPR000432">
    <property type="entry name" value="DNA_mismatch_repair_MutS_C"/>
</dbReference>
<dbReference type="SMART" id="SM00533">
    <property type="entry name" value="MUTSd"/>
    <property type="match status" value="1"/>
</dbReference>
<dbReference type="InterPro" id="IPR045076">
    <property type="entry name" value="MutS"/>
</dbReference>
<dbReference type="InterPro" id="IPR011184">
    <property type="entry name" value="DNA_mismatch_repair_Msh2"/>
</dbReference>
<dbReference type="SUPFAM" id="SSF48334">
    <property type="entry name" value="DNA repair protein MutS, domain III"/>
    <property type="match status" value="1"/>
</dbReference>
<evidence type="ECO:0000256" key="4">
    <source>
        <dbReference type="ARBA" id="ARBA00022741"/>
    </source>
</evidence>
<dbReference type="GO" id="GO:0051053">
    <property type="term" value="P:negative regulation of DNA metabolic process"/>
    <property type="evidence" value="ECO:0007669"/>
    <property type="project" value="UniProtKB-ARBA"/>
</dbReference>
<dbReference type="Gene3D" id="3.40.1170.10">
    <property type="entry name" value="DNA repair protein MutS, domain I"/>
    <property type="match status" value="1"/>
</dbReference>
<feature type="domain" description="DNA mismatch repair proteins mutS family" evidence="13">
    <location>
        <begin position="762"/>
        <end position="778"/>
    </location>
</feature>
<evidence type="ECO:0000256" key="8">
    <source>
        <dbReference type="ARBA" id="ARBA00023204"/>
    </source>
</evidence>
<dbReference type="Pfam" id="PF05188">
    <property type="entry name" value="MutS_II"/>
    <property type="match status" value="1"/>
</dbReference>
<evidence type="ECO:0000256" key="3">
    <source>
        <dbReference type="ARBA" id="ARBA00019549"/>
    </source>
</evidence>
<reference evidence="14 15" key="1">
    <citation type="submission" date="2020-11" db="EMBL/GenBank/DDBJ databases">
        <title>Kefir isolates.</title>
        <authorList>
            <person name="Marcisauskas S."/>
            <person name="Kim Y."/>
            <person name="Blasche S."/>
        </authorList>
    </citation>
    <scope>NUCLEOTIDE SEQUENCE [LARGE SCALE GENOMIC DNA]</scope>
    <source>
        <strain evidence="14 15">OG2</strain>
    </source>
</reference>
<dbReference type="PROSITE" id="PS00486">
    <property type="entry name" value="DNA_MISMATCH_REPAIR_2"/>
    <property type="match status" value="1"/>
</dbReference>
<dbReference type="Gene3D" id="3.30.420.110">
    <property type="entry name" value="MutS, connector domain"/>
    <property type="match status" value="1"/>
</dbReference>
<dbReference type="InterPro" id="IPR007861">
    <property type="entry name" value="DNA_mismatch_repair_MutS_clamp"/>
</dbReference>
<evidence type="ECO:0000256" key="2">
    <source>
        <dbReference type="ARBA" id="ARBA00006271"/>
    </source>
</evidence>
<evidence type="ECO:0000256" key="10">
    <source>
        <dbReference type="ARBA" id="ARBA00073545"/>
    </source>
</evidence>
<dbReference type="GO" id="GO:0032301">
    <property type="term" value="C:MutSalpha complex"/>
    <property type="evidence" value="ECO:0007669"/>
    <property type="project" value="TreeGrafter"/>
</dbReference>
<dbReference type="InterPro" id="IPR027417">
    <property type="entry name" value="P-loop_NTPase"/>
</dbReference>
<dbReference type="InterPro" id="IPR032642">
    <property type="entry name" value="Msh2_ATP-bd"/>
</dbReference>
<comment type="similarity">
    <text evidence="2 11">Belongs to the DNA mismatch repair MutS family.</text>
</comment>
<dbReference type="InterPro" id="IPR036678">
    <property type="entry name" value="MutS_con_dom_sf"/>
</dbReference>
<keyword evidence="9" id="KW-0539">Nucleus</keyword>
<sequence length="963" mass="108899">MSATRPELKFSDVSEERGFYRKFVALPDKPQSTIRIVDRGDYYTVVGNDAVFVAESIYHTNSVLKSCNVDQLTAKSFTEPCQYVTISPQILANLLKYCLLDNGYKVEIYDKNWRLMKNASPGNIEQVNELLNVAINTSIVIASLKIQLNSKDGNSTLGIAFVDTTTLKIGMLDIVDNEVYSNLESFLIQLGVKECLVQDFTNVDSAKNEMKKIMSVIDRCDCVVTLVKSSQFMEKDVELDLAKLIDNELALSLPQKYSNLAMGACHALINYLRLLNNQEYLGNFELIEHSLKEFMKLDASAIKALNLYSQGPVQPFGPSPATSLFNTSNKGKISSLFQLLNNCKTNAGVRLLNEWLKQPLTGIEGIHERHDLVEYMMDQLELRQVLQSDFLPLIPDVRNLTKKLNKNGTLEDVLKIYQFTKRIPDISQLFQGYIDDNDNGMSSQLRDLVNKTWLEPLSIHLDPLVKLQEMVETTVDLDAYEENNEFMIRVEFNEDLADIKVKLDEAKERIKEIHLEAADNLGFDPDKKLKLENHHLHGWCLRLTRNDAKELRKHKEYVELSTVKAGIFFSTRELKDIAKTASSLEKEYEKLQSSLVKEIVNITVTYTPVMEKISLVLAHLDVIVSFAHISSYAPIPYIRPTMYSMDSERKTKLVGSRHPVLEMQDDLNFISNDVHLEKGSSDFLIITGPNMGGKSTYIRQVGVISLLAQIGCFVPCEEADIAIVDAILCRVGAGDSQLKGVSTFMVEMLETSSILKNATNNSLIIIDELGRGTSTYDGFGLAWSIAEHIAKNIGCFTLFATHFHELTTMSDQLSNVKNLHVVAHIEDKPTMTLNKDEITLLYKVEPGISDQSFGIHVAEVVKFPQKIIKMAKRKAIELESLKEDEALLKKAKLSITEINEGNKELRRVLKKWVEEAKAEGLDDPSKLTEEVCREKVEELIKSIIEQDQNIDVKYLDYLKEMFL</sequence>
<protein>
    <recommendedName>
        <fullName evidence="10">DNA mismatch repair protein MSH2</fullName>
    </recommendedName>
    <alternativeName>
        <fullName evidence="3">DNA mismatch repair protein Msh2</fullName>
    </alternativeName>
</protein>
<name>A0A9P7B7X1_MAUEX</name>
<dbReference type="PANTHER" id="PTHR11361">
    <property type="entry name" value="DNA MISMATCH REPAIR PROTEIN MUTS FAMILY MEMBER"/>
    <property type="match status" value="1"/>
</dbReference>
<dbReference type="EMBL" id="PUHR01000130">
    <property type="protein sequence ID" value="KAG0663589.1"/>
    <property type="molecule type" value="Genomic_DNA"/>
</dbReference>
<comment type="caution">
    <text evidence="14">The sequence shown here is derived from an EMBL/GenBank/DDBJ whole genome shotgun (WGS) entry which is preliminary data.</text>
</comment>
<dbReference type="InterPro" id="IPR007695">
    <property type="entry name" value="DNA_mismatch_repair_MutS-lik_N"/>
</dbReference>
<dbReference type="OrthoDB" id="295033at2759"/>
<organism evidence="14 15">
    <name type="scientific">Maudiozyma exigua</name>
    <name type="common">Yeast</name>
    <name type="synonym">Kazachstania exigua</name>
    <dbReference type="NCBI Taxonomy" id="34358"/>
    <lineage>
        <taxon>Eukaryota</taxon>
        <taxon>Fungi</taxon>
        <taxon>Dikarya</taxon>
        <taxon>Ascomycota</taxon>
        <taxon>Saccharomycotina</taxon>
        <taxon>Saccharomycetes</taxon>
        <taxon>Saccharomycetales</taxon>
        <taxon>Saccharomycetaceae</taxon>
        <taxon>Maudiozyma</taxon>
    </lineage>
</organism>
<dbReference type="PANTHER" id="PTHR11361:SF35">
    <property type="entry name" value="DNA MISMATCH REPAIR PROTEIN MSH2"/>
    <property type="match status" value="1"/>
</dbReference>
<dbReference type="InterPro" id="IPR007696">
    <property type="entry name" value="DNA_mismatch_repair_MutS_core"/>
</dbReference>
<dbReference type="GO" id="GO:0140664">
    <property type="term" value="F:ATP-dependent DNA damage sensor activity"/>
    <property type="evidence" value="ECO:0007669"/>
    <property type="project" value="InterPro"/>
</dbReference>
<dbReference type="CDD" id="cd03285">
    <property type="entry name" value="ABC_MSH2_euk"/>
    <property type="match status" value="1"/>
</dbReference>
<gene>
    <name evidence="14" type="primary">MSH2</name>
    <name evidence="14" type="ORF">C6P45_000837</name>
</gene>
<dbReference type="InterPro" id="IPR016151">
    <property type="entry name" value="DNA_mismatch_repair_MutS_N"/>
</dbReference>
<comment type="subcellular location">
    <subcellularLocation>
        <location evidence="1">Nucleus</location>
    </subcellularLocation>
</comment>
<dbReference type="Gene3D" id="1.10.1420.10">
    <property type="match status" value="2"/>
</dbReference>
<accession>A0A9P7B7X1</accession>
<evidence type="ECO:0000256" key="6">
    <source>
        <dbReference type="ARBA" id="ARBA00022840"/>
    </source>
</evidence>
<dbReference type="GO" id="GO:0005524">
    <property type="term" value="F:ATP binding"/>
    <property type="evidence" value="ECO:0007669"/>
    <property type="project" value="UniProtKB-KW"/>
</dbReference>
<keyword evidence="5 11" id="KW-0227">DNA damage</keyword>
<evidence type="ECO:0000256" key="9">
    <source>
        <dbReference type="ARBA" id="ARBA00023242"/>
    </source>
</evidence>
<dbReference type="FunFam" id="3.40.1170.10:FF:000009">
    <property type="entry name" value="Mismatch repair ATPase"/>
    <property type="match status" value="1"/>
</dbReference>
<dbReference type="Proteomes" id="UP000750334">
    <property type="component" value="Unassembled WGS sequence"/>
</dbReference>
<dbReference type="Pfam" id="PF05192">
    <property type="entry name" value="MutS_III"/>
    <property type="match status" value="1"/>
</dbReference>
<dbReference type="InterPro" id="IPR007860">
    <property type="entry name" value="DNA_mmatch_repair_MutS_con_dom"/>
</dbReference>
<dbReference type="SUPFAM" id="SSF53150">
    <property type="entry name" value="DNA repair protein MutS, domain II"/>
    <property type="match status" value="1"/>
</dbReference>
<dbReference type="Pfam" id="PF05190">
    <property type="entry name" value="MutS_IV"/>
    <property type="match status" value="1"/>
</dbReference>
<dbReference type="SUPFAM" id="SSF52540">
    <property type="entry name" value="P-loop containing nucleoside triphosphate hydrolases"/>
    <property type="match status" value="1"/>
</dbReference>
<evidence type="ECO:0000256" key="7">
    <source>
        <dbReference type="ARBA" id="ARBA00023125"/>
    </source>
</evidence>
<evidence type="ECO:0000259" key="13">
    <source>
        <dbReference type="PROSITE" id="PS00486"/>
    </source>
</evidence>
<keyword evidence="8 11" id="KW-0234">DNA repair</keyword>
<dbReference type="GO" id="GO:0006298">
    <property type="term" value="P:mismatch repair"/>
    <property type="evidence" value="ECO:0007669"/>
    <property type="project" value="InterPro"/>
</dbReference>
<dbReference type="Pfam" id="PF01624">
    <property type="entry name" value="MutS_I"/>
    <property type="match status" value="1"/>
</dbReference>
<dbReference type="GO" id="GO:0030983">
    <property type="term" value="F:mismatched DNA binding"/>
    <property type="evidence" value="ECO:0007669"/>
    <property type="project" value="InterPro"/>
</dbReference>
<keyword evidence="7 11" id="KW-0238">DNA-binding</keyword>
<evidence type="ECO:0000256" key="5">
    <source>
        <dbReference type="ARBA" id="ARBA00022763"/>
    </source>
</evidence>
<dbReference type="PIRSF" id="PIRSF005813">
    <property type="entry name" value="MSH2"/>
    <property type="match status" value="1"/>
</dbReference>
<dbReference type="GO" id="GO:0006312">
    <property type="term" value="P:mitotic recombination"/>
    <property type="evidence" value="ECO:0007669"/>
    <property type="project" value="TreeGrafter"/>
</dbReference>
<dbReference type="FunFam" id="1.10.1420.10:FF:000041">
    <property type="entry name" value="Msh2p"/>
    <property type="match status" value="1"/>
</dbReference>
<feature type="coiled-coil region" evidence="12">
    <location>
        <begin position="489"/>
        <end position="516"/>
    </location>
</feature>
<dbReference type="AlphaFoldDB" id="A0A9P7B7X1"/>
<evidence type="ECO:0000313" key="15">
    <source>
        <dbReference type="Proteomes" id="UP000750334"/>
    </source>
</evidence>
<dbReference type="InterPro" id="IPR036187">
    <property type="entry name" value="DNA_mismatch_repair_MutS_sf"/>
</dbReference>
<keyword evidence="12" id="KW-0175">Coiled coil</keyword>
<dbReference type="Pfam" id="PF00488">
    <property type="entry name" value="MutS_V"/>
    <property type="match status" value="1"/>
</dbReference>
<keyword evidence="4 11" id="KW-0547">Nucleotide-binding</keyword>
<dbReference type="FunFam" id="3.40.50.300:FF:000925">
    <property type="entry name" value="DNA mismatch repair protein MSH2"/>
    <property type="match status" value="1"/>
</dbReference>
<keyword evidence="6" id="KW-0067">ATP-binding</keyword>
<evidence type="ECO:0000256" key="11">
    <source>
        <dbReference type="RuleBase" id="RU003756"/>
    </source>
</evidence>
<comment type="function">
    <text evidence="11">Component of the post-replicative DNA mismatch repair system (MMR).</text>
</comment>
<evidence type="ECO:0000313" key="14">
    <source>
        <dbReference type="EMBL" id="KAG0663589.1"/>
    </source>
</evidence>
<proteinExistence type="inferred from homology"/>
<keyword evidence="15" id="KW-1185">Reference proteome</keyword>
<dbReference type="SMART" id="SM00534">
    <property type="entry name" value="MUTSac"/>
    <property type="match status" value="1"/>
</dbReference>
<dbReference type="FunFam" id="3.30.420.110:FF:000002">
    <property type="entry name" value="DNA mismatch repair protein"/>
    <property type="match status" value="1"/>
</dbReference>
<evidence type="ECO:0000256" key="1">
    <source>
        <dbReference type="ARBA" id="ARBA00004123"/>
    </source>
</evidence>
<dbReference type="Gene3D" id="3.40.50.300">
    <property type="entry name" value="P-loop containing nucleotide triphosphate hydrolases"/>
    <property type="match status" value="1"/>
</dbReference>